<name>B3RWK7_TRIAD</name>
<protein>
    <submittedName>
        <fullName evidence="1">Uncharacterized protein</fullName>
    </submittedName>
</protein>
<dbReference type="InterPro" id="IPR011989">
    <property type="entry name" value="ARM-like"/>
</dbReference>
<dbReference type="HOGENOM" id="CLU_598989_0_0_1"/>
<dbReference type="AlphaFoldDB" id="B3RWK7"/>
<evidence type="ECO:0000313" key="1">
    <source>
        <dbReference type="EMBL" id="EDV24708.1"/>
    </source>
</evidence>
<dbReference type="GeneID" id="6753811"/>
<dbReference type="SUPFAM" id="SSF48371">
    <property type="entry name" value="ARM repeat"/>
    <property type="match status" value="1"/>
</dbReference>
<sequence length="457" mass="52196">MDGLSYLYNCSIEVPLITNLIKEIDRLNKDKLKSDIKGIKSTNQSKDLSLNQKIRSVFLSNKTLGLPDRLISSHQIQNLLKILKSPLSPDSLLATVQCVRRSIETDEIEDQLLRAQLIEELLKCMHRIDNCNFEIQCEVFLMIKPVIRQERIAFKNADGMSIAVELLSSPSLEVVTSVCSAIESISYDVYIHDNSLLRKLINIIFFHNHNLPLLDIISSMVRHINMKTRRLTKKFVLEMIPLLRELLWCSSTQTVHNLCIIIDHYSNIAYADSAIEKEAALMTISSLINGPLQGISLEERKRRIKTVIDYGIVRYIKPKFFEDSDKAFSWTTSSLLKAIAASEYRQDLIDCGIITRIIELTVKGDKLFGKFPANAARQIFSEYAVHGSKEQKLFLARKGAIILFCNQIREKYQSRVELEECALGALKLFQAIDESSDLQIIHNQLEEINGLRRKIIN</sequence>
<dbReference type="PhylomeDB" id="B3RWK7"/>
<proteinExistence type="predicted"/>
<dbReference type="CTD" id="6753811"/>
<dbReference type="InParanoid" id="B3RWK7"/>
<dbReference type="InterPro" id="IPR016024">
    <property type="entry name" value="ARM-type_fold"/>
</dbReference>
<organism evidence="1 2">
    <name type="scientific">Trichoplax adhaerens</name>
    <name type="common">Trichoplax reptans</name>
    <dbReference type="NCBI Taxonomy" id="10228"/>
    <lineage>
        <taxon>Eukaryota</taxon>
        <taxon>Metazoa</taxon>
        <taxon>Placozoa</taxon>
        <taxon>Uniplacotomia</taxon>
        <taxon>Trichoplacea</taxon>
        <taxon>Trichoplacidae</taxon>
        <taxon>Trichoplax</taxon>
    </lineage>
</organism>
<dbReference type="Gene3D" id="1.25.10.10">
    <property type="entry name" value="Leucine-rich Repeat Variant"/>
    <property type="match status" value="1"/>
</dbReference>
<keyword evidence="2" id="KW-1185">Reference proteome</keyword>
<accession>B3RWK7</accession>
<dbReference type="Proteomes" id="UP000009022">
    <property type="component" value="Unassembled WGS sequence"/>
</dbReference>
<dbReference type="RefSeq" id="XP_002112598.1">
    <property type="nucleotide sequence ID" value="XM_002112562.1"/>
</dbReference>
<reference evidence="1 2" key="1">
    <citation type="journal article" date="2008" name="Nature">
        <title>The Trichoplax genome and the nature of placozoans.</title>
        <authorList>
            <person name="Srivastava M."/>
            <person name="Begovic E."/>
            <person name="Chapman J."/>
            <person name="Putnam N.H."/>
            <person name="Hellsten U."/>
            <person name="Kawashima T."/>
            <person name="Kuo A."/>
            <person name="Mitros T."/>
            <person name="Salamov A."/>
            <person name="Carpenter M.L."/>
            <person name="Signorovitch A.Y."/>
            <person name="Moreno M.A."/>
            <person name="Kamm K."/>
            <person name="Grimwood J."/>
            <person name="Schmutz J."/>
            <person name="Shapiro H."/>
            <person name="Grigoriev I.V."/>
            <person name="Buss L.W."/>
            <person name="Schierwater B."/>
            <person name="Dellaporta S.L."/>
            <person name="Rokhsar D.S."/>
        </authorList>
    </citation>
    <scope>NUCLEOTIDE SEQUENCE [LARGE SCALE GENOMIC DNA]</scope>
    <source>
        <strain evidence="1 2">Grell-BS-1999</strain>
    </source>
</reference>
<gene>
    <name evidence="1" type="ORF">TRIADDRAFT_56784</name>
</gene>
<dbReference type="EMBL" id="DS985245">
    <property type="protein sequence ID" value="EDV24708.1"/>
    <property type="molecule type" value="Genomic_DNA"/>
</dbReference>
<evidence type="ECO:0000313" key="2">
    <source>
        <dbReference type="Proteomes" id="UP000009022"/>
    </source>
</evidence>
<dbReference type="KEGG" id="tad:TRIADDRAFT_56784"/>